<protein>
    <submittedName>
        <fullName evidence="4">LPXTG cell wall anchor domain-containing protein</fullName>
    </submittedName>
</protein>
<keyword evidence="2" id="KW-0812">Transmembrane</keyword>
<dbReference type="OrthoDB" id="4333582at2"/>
<feature type="chain" id="PRO_5037880469" evidence="3">
    <location>
        <begin position="30"/>
        <end position="334"/>
    </location>
</feature>
<evidence type="ECO:0000313" key="5">
    <source>
        <dbReference type="Proteomes" id="UP000598297"/>
    </source>
</evidence>
<dbReference type="AlphaFoldDB" id="A0A964XQP7"/>
<feature type="region of interest" description="Disordered" evidence="1">
    <location>
        <begin position="30"/>
        <end position="121"/>
    </location>
</feature>
<feature type="region of interest" description="Disordered" evidence="1">
    <location>
        <begin position="262"/>
        <end position="287"/>
    </location>
</feature>
<proteinExistence type="predicted"/>
<reference evidence="4" key="1">
    <citation type="submission" date="2020-01" db="EMBL/GenBank/DDBJ databases">
        <title>Whole-genome analyses of novel actinobacteria.</title>
        <authorList>
            <person name="Sahin N."/>
        </authorList>
    </citation>
    <scope>NUCLEOTIDE SEQUENCE</scope>
    <source>
        <strain evidence="4">YC537</strain>
    </source>
</reference>
<dbReference type="EMBL" id="JAAAHS010000375">
    <property type="protein sequence ID" value="NBE55823.1"/>
    <property type="molecule type" value="Genomic_DNA"/>
</dbReference>
<gene>
    <name evidence="4" type="ORF">GUY60_31200</name>
</gene>
<evidence type="ECO:0000256" key="1">
    <source>
        <dbReference type="SAM" id="MobiDB-lite"/>
    </source>
</evidence>
<evidence type="ECO:0000256" key="2">
    <source>
        <dbReference type="SAM" id="Phobius"/>
    </source>
</evidence>
<evidence type="ECO:0000313" key="4">
    <source>
        <dbReference type="EMBL" id="NBE55823.1"/>
    </source>
</evidence>
<feature type="compositionally biased region" description="Pro residues" evidence="1">
    <location>
        <begin position="48"/>
        <end position="59"/>
    </location>
</feature>
<name>A0A964XQP7_9ACTN</name>
<keyword evidence="2" id="KW-1133">Transmembrane helix</keyword>
<comment type="caution">
    <text evidence="4">The sequence shown here is derived from an EMBL/GenBank/DDBJ whole genome shotgun (WGS) entry which is preliminary data.</text>
</comment>
<dbReference type="NCBIfam" id="TIGR01167">
    <property type="entry name" value="LPXTG_anchor"/>
    <property type="match status" value="1"/>
</dbReference>
<feature type="compositionally biased region" description="Low complexity" evidence="1">
    <location>
        <begin position="60"/>
        <end position="99"/>
    </location>
</feature>
<evidence type="ECO:0000256" key="3">
    <source>
        <dbReference type="SAM" id="SignalP"/>
    </source>
</evidence>
<keyword evidence="3" id="KW-0732">Signal</keyword>
<feature type="compositionally biased region" description="Acidic residues" evidence="1">
    <location>
        <begin position="100"/>
        <end position="111"/>
    </location>
</feature>
<keyword evidence="5" id="KW-1185">Reference proteome</keyword>
<keyword evidence="2" id="KW-0472">Membrane</keyword>
<feature type="signal peptide" evidence="3">
    <location>
        <begin position="1"/>
        <end position="29"/>
    </location>
</feature>
<dbReference type="Proteomes" id="UP000598297">
    <property type="component" value="Unassembled WGS sequence"/>
</dbReference>
<feature type="transmembrane region" description="Helical" evidence="2">
    <location>
        <begin position="302"/>
        <end position="324"/>
    </location>
</feature>
<accession>A0A964XQP7</accession>
<sequence length="334" mass="34274">MKLRRVMATAAATAVIAPVALLAAPAAYATEGTDPTPSASATETAPDPTDPAPTDPGSPDPITDPTSEPTEGPTEGPTEEPTTAPTETATETAEPTPSESEPEEPTDEPTEPVECAESKVDVDIKGLPGKIAAGSGWHKFKMTVANNSESTLKDLFFVAGASADKNGENVFKTRQVELQAFNEETGAWENIGTDGHAAGFVGWTDALEPEYQVDIPLRLNVKNSAPVGTGFSLGGSVYSDEDAECVGFGQVAYKFRIVGAGTDTEGTKPQEGGKVPVTTEKPSKDKATQVTGSLAETGSSSALPTIGLIGGITLVAGAGVVFAVKRRRGEGAAV</sequence>
<organism evidence="4 5">
    <name type="scientific">Streptomyces boluensis</name>
    <dbReference type="NCBI Taxonomy" id="1775135"/>
    <lineage>
        <taxon>Bacteria</taxon>
        <taxon>Bacillati</taxon>
        <taxon>Actinomycetota</taxon>
        <taxon>Actinomycetes</taxon>
        <taxon>Kitasatosporales</taxon>
        <taxon>Streptomycetaceae</taxon>
        <taxon>Streptomyces</taxon>
    </lineage>
</organism>
<feature type="compositionally biased region" description="Low complexity" evidence="1">
    <location>
        <begin position="30"/>
        <end position="47"/>
    </location>
</feature>
<dbReference type="RefSeq" id="WP_161703926.1">
    <property type="nucleotide sequence ID" value="NZ_JAAAHS010000375.1"/>
</dbReference>